<comment type="caution">
    <text evidence="5">The sequence shown here is derived from an EMBL/GenBank/DDBJ whole genome shotgun (WGS) entry which is preliminary data.</text>
</comment>
<dbReference type="EMBL" id="SNXS01000010">
    <property type="protein sequence ID" value="TDP61824.1"/>
    <property type="molecule type" value="Genomic_DNA"/>
</dbReference>
<keyword evidence="6" id="KW-1185">Reference proteome</keyword>
<dbReference type="Gene3D" id="3.90.76.10">
    <property type="entry name" value="Dipeptide-binding Protein, Domain 1"/>
    <property type="match status" value="1"/>
</dbReference>
<gene>
    <name evidence="5" type="ORF">DES47_11036</name>
</gene>
<dbReference type="InParanoid" id="A0A4R6QG72"/>
<feature type="domain" description="Solute-binding protein family 5" evidence="4">
    <location>
        <begin position="63"/>
        <end position="437"/>
    </location>
</feature>
<proteinExistence type="inferred from homology"/>
<dbReference type="CDD" id="cd08493">
    <property type="entry name" value="PBP2_DppA_like"/>
    <property type="match status" value="1"/>
</dbReference>
<protein>
    <submittedName>
        <fullName evidence="5">Dipeptide transport system substrate-binding protein</fullName>
    </submittedName>
</protein>
<evidence type="ECO:0000259" key="4">
    <source>
        <dbReference type="Pfam" id="PF00496"/>
    </source>
</evidence>
<evidence type="ECO:0000313" key="6">
    <source>
        <dbReference type="Proteomes" id="UP000295361"/>
    </source>
</evidence>
<dbReference type="GO" id="GO:0043190">
    <property type="term" value="C:ATP-binding cassette (ABC) transporter complex"/>
    <property type="evidence" value="ECO:0007669"/>
    <property type="project" value="InterPro"/>
</dbReference>
<evidence type="ECO:0000256" key="3">
    <source>
        <dbReference type="SAM" id="SignalP"/>
    </source>
</evidence>
<keyword evidence="2 3" id="KW-0732">Signal</keyword>
<name>A0A4R6QG72_9BURK</name>
<sequence length="519" mass="56624">MRAGLALGLTVCLAVAQAAPLTVCTEAAPDGFDIAQSESAVTVDAVGNTIFDQLLMYKRGTTEFVPGLARAWRLSADGLQLTLELRPGVKFHSTPWFTPTREMNADDVLFSFQRMADAKSPWQAVAKGGFLMWHGTGMGDAIKAVEKVDAMTVRLQLKQPNALMQTLLANQFNSSVYSAEYGAQLLKAGKPELINTQPVGTGPFVFKSYQKDAVLRLSTHPGYWGSKPQFDQLVVAITPDANVRVQRLKAGECLIGANMRGETLGGFDGTAVKVQSEVGLLTGYIALNTQRKFLSDKRFRQALALSFNKASYIQSVYGGRALPAASFLPPSQWSHDKGLSSRFDVEQAKALVKASGYDGTELTIFTRIGGSIDGRRAAELMQADWAKIGVKVRVQMMEWGEMLRRTGAGEHDITFLNWAGDGDPDSFVNPNLSCDGVSAGNNKSRWCNKAFDALLAKARAHSDQGQRSQLYVQAQRMVAEEVPLIPTVYPQYFTAVNQRVRGFKSSPFADLDFRGVSLP</sequence>
<feature type="signal peptide" evidence="3">
    <location>
        <begin position="1"/>
        <end position="18"/>
    </location>
</feature>
<dbReference type="Pfam" id="PF00496">
    <property type="entry name" value="SBP_bac_5"/>
    <property type="match status" value="1"/>
</dbReference>
<comment type="similarity">
    <text evidence="1">Belongs to the bacterial solute-binding protein 5 family.</text>
</comment>
<dbReference type="Proteomes" id="UP000295361">
    <property type="component" value="Unassembled WGS sequence"/>
</dbReference>
<dbReference type="Gene3D" id="3.40.190.10">
    <property type="entry name" value="Periplasmic binding protein-like II"/>
    <property type="match status" value="1"/>
</dbReference>
<feature type="chain" id="PRO_5020915233" evidence="3">
    <location>
        <begin position="19"/>
        <end position="519"/>
    </location>
</feature>
<accession>A0A4R6QG72</accession>
<evidence type="ECO:0000256" key="1">
    <source>
        <dbReference type="ARBA" id="ARBA00005695"/>
    </source>
</evidence>
<dbReference type="Gene3D" id="3.10.105.10">
    <property type="entry name" value="Dipeptide-binding Protein, Domain 3"/>
    <property type="match status" value="1"/>
</dbReference>
<reference evidence="5 6" key="1">
    <citation type="submission" date="2019-03" db="EMBL/GenBank/DDBJ databases">
        <title>Genomic Encyclopedia of Type Strains, Phase IV (KMG-IV): sequencing the most valuable type-strain genomes for metagenomic binning, comparative biology and taxonomic classification.</title>
        <authorList>
            <person name="Goeker M."/>
        </authorList>
    </citation>
    <scope>NUCLEOTIDE SEQUENCE [LARGE SCALE GENOMIC DNA]</scope>
    <source>
        <strain evidence="5 6">DSM 16998</strain>
    </source>
</reference>
<dbReference type="SUPFAM" id="SSF53850">
    <property type="entry name" value="Periplasmic binding protein-like II"/>
    <property type="match status" value="1"/>
</dbReference>
<organism evidence="5 6">
    <name type="scientific">Roseateles toxinivorans</name>
    <dbReference type="NCBI Taxonomy" id="270368"/>
    <lineage>
        <taxon>Bacteria</taxon>
        <taxon>Pseudomonadati</taxon>
        <taxon>Pseudomonadota</taxon>
        <taxon>Betaproteobacteria</taxon>
        <taxon>Burkholderiales</taxon>
        <taxon>Sphaerotilaceae</taxon>
        <taxon>Roseateles</taxon>
    </lineage>
</organism>
<dbReference type="InterPro" id="IPR000914">
    <property type="entry name" value="SBP_5_dom"/>
</dbReference>
<dbReference type="PIRSF" id="PIRSF002741">
    <property type="entry name" value="MppA"/>
    <property type="match status" value="1"/>
</dbReference>
<dbReference type="OrthoDB" id="9801799at2"/>
<dbReference type="InterPro" id="IPR030678">
    <property type="entry name" value="Peptide/Ni-bd"/>
</dbReference>
<dbReference type="GO" id="GO:1904680">
    <property type="term" value="F:peptide transmembrane transporter activity"/>
    <property type="evidence" value="ECO:0007669"/>
    <property type="project" value="TreeGrafter"/>
</dbReference>
<dbReference type="InterPro" id="IPR039424">
    <property type="entry name" value="SBP_5"/>
</dbReference>
<evidence type="ECO:0000256" key="2">
    <source>
        <dbReference type="ARBA" id="ARBA00022729"/>
    </source>
</evidence>
<dbReference type="GO" id="GO:0042938">
    <property type="term" value="P:dipeptide transport"/>
    <property type="evidence" value="ECO:0007669"/>
    <property type="project" value="TreeGrafter"/>
</dbReference>
<dbReference type="PANTHER" id="PTHR30290">
    <property type="entry name" value="PERIPLASMIC BINDING COMPONENT OF ABC TRANSPORTER"/>
    <property type="match status" value="1"/>
</dbReference>
<dbReference type="AlphaFoldDB" id="A0A4R6QG72"/>
<evidence type="ECO:0000313" key="5">
    <source>
        <dbReference type="EMBL" id="TDP61824.1"/>
    </source>
</evidence>
<dbReference type="GO" id="GO:0030288">
    <property type="term" value="C:outer membrane-bounded periplasmic space"/>
    <property type="evidence" value="ECO:0007669"/>
    <property type="project" value="TreeGrafter"/>
</dbReference>
<dbReference type="RefSeq" id="WP_133703369.1">
    <property type="nucleotide sequence ID" value="NZ_SNXS01000010.1"/>
</dbReference>
<dbReference type="PANTHER" id="PTHR30290:SF38">
    <property type="entry name" value="D,D-DIPEPTIDE-BINDING PERIPLASMIC PROTEIN DDPA-RELATED"/>
    <property type="match status" value="1"/>
</dbReference>